<evidence type="ECO:0000313" key="2">
    <source>
        <dbReference type="EMBL" id="MCD7459902.1"/>
    </source>
</evidence>
<accession>A0ABS8SMD4</accession>
<organism evidence="2 3">
    <name type="scientific">Datura stramonium</name>
    <name type="common">Jimsonweed</name>
    <name type="synonym">Common thornapple</name>
    <dbReference type="NCBI Taxonomy" id="4076"/>
    <lineage>
        <taxon>Eukaryota</taxon>
        <taxon>Viridiplantae</taxon>
        <taxon>Streptophyta</taxon>
        <taxon>Embryophyta</taxon>
        <taxon>Tracheophyta</taxon>
        <taxon>Spermatophyta</taxon>
        <taxon>Magnoliopsida</taxon>
        <taxon>eudicotyledons</taxon>
        <taxon>Gunneridae</taxon>
        <taxon>Pentapetalae</taxon>
        <taxon>asterids</taxon>
        <taxon>lamiids</taxon>
        <taxon>Solanales</taxon>
        <taxon>Solanaceae</taxon>
        <taxon>Solanoideae</taxon>
        <taxon>Datureae</taxon>
        <taxon>Datura</taxon>
    </lineage>
</organism>
<gene>
    <name evidence="2" type="ORF">HAX54_042259</name>
</gene>
<proteinExistence type="predicted"/>
<reference evidence="2 3" key="1">
    <citation type="journal article" date="2021" name="BMC Genomics">
        <title>Datura genome reveals duplications of psychoactive alkaloid biosynthetic genes and high mutation rate following tissue culture.</title>
        <authorList>
            <person name="Rajewski A."/>
            <person name="Carter-House D."/>
            <person name="Stajich J."/>
            <person name="Litt A."/>
        </authorList>
    </citation>
    <scope>NUCLEOTIDE SEQUENCE [LARGE SCALE GENOMIC DNA]</scope>
    <source>
        <strain evidence="2">AR-01</strain>
    </source>
</reference>
<sequence>MTPKEIKGKGVASSSHRSKRTRRANEEEHGDGSLPQQPLRSYGLRCIMEKEDKKWFKEHKESKYSHDLFVDGRILAYVFPYMVDRLHTLGLDFVFNASVPVHVTHVTRERVFLVYALMTEMQINVGVIIKNTLRRERGKKVQSFGFGDLLTRFMRGHEIKEEEVDYIPVYDPRGIDVTKTKEPQGVNGPVLSFNECNVRINKILSHLYGM</sequence>
<evidence type="ECO:0000256" key="1">
    <source>
        <dbReference type="SAM" id="MobiDB-lite"/>
    </source>
</evidence>
<dbReference type="EMBL" id="JACEIK010000620">
    <property type="protein sequence ID" value="MCD7459902.1"/>
    <property type="molecule type" value="Genomic_DNA"/>
</dbReference>
<feature type="region of interest" description="Disordered" evidence="1">
    <location>
        <begin position="1"/>
        <end position="38"/>
    </location>
</feature>
<name>A0ABS8SMD4_DATST</name>
<comment type="caution">
    <text evidence="2">The sequence shown here is derived from an EMBL/GenBank/DDBJ whole genome shotgun (WGS) entry which is preliminary data.</text>
</comment>
<keyword evidence="3" id="KW-1185">Reference proteome</keyword>
<dbReference type="Proteomes" id="UP000823775">
    <property type="component" value="Unassembled WGS sequence"/>
</dbReference>
<protein>
    <submittedName>
        <fullName evidence="2">Uncharacterized protein</fullName>
    </submittedName>
</protein>
<evidence type="ECO:0000313" key="3">
    <source>
        <dbReference type="Proteomes" id="UP000823775"/>
    </source>
</evidence>